<feature type="compositionally biased region" description="Low complexity" evidence="1">
    <location>
        <begin position="39"/>
        <end position="51"/>
    </location>
</feature>
<feature type="compositionally biased region" description="Basic and acidic residues" evidence="1">
    <location>
        <begin position="24"/>
        <end position="37"/>
    </location>
</feature>
<sequence length="614" mass="68810">MWDVIWTDPDKELVGEHRARKGQLKHEREKSSIRSGRDSATTSSSNSSSETPFRFFWARSAKNTATLKGKETNRSPSFSGLATPSLTSTLSPFSQTFDSESRRSSGMVTTAPVSPNKVGPEALFSSSERDTIDSIAANLTSSGQNGSGSESANIATLIQMLGDLPARIEGQESAKLDLNSPETVRRGKETDITMPSIDTRLVTPPKSPSRRYADYPNCCLKHYANELQRPEKYRHSASLPESSVMLTPPPKSPRRPTPVPLEINNPSAWRTTSQWEDRDLRQRRKAAKKASKKITKDNVINTEAFAVHNPMMGIRSAAWAPTAMILAKVKQVMAFKPNEGQEVGLENSKQHWMLSLLHGLGYIADPDHDEDRHNISLPATKAYATYIAAVHPDSQVYHLTKESSRASWSRNVQTVQAPPAEATCFPMAPRLVQTVYSFSLPSSCPHNVLPILLSSVYKCLKPRGSLKLTIIDPLPYADTLGHKLRFWMEQHLFPNLERKSLCLEPSRLFPKLLGDAGLRGRGSRRTTVKFFALQENARGLDRNRDPDPSIEQLSQEQHDKAELRSLVGRMFWVEVWGQHVTPVNTWWWDDPECVAECRELGTFWEYHIIDSVKG</sequence>
<comment type="caution">
    <text evidence="2">The sequence shown here is derived from an EMBL/GenBank/DDBJ whole genome shotgun (WGS) entry which is preliminary data.</text>
</comment>
<organism evidence="2 3">
    <name type="scientific">Cordyceps javanica</name>
    <dbReference type="NCBI Taxonomy" id="43265"/>
    <lineage>
        <taxon>Eukaryota</taxon>
        <taxon>Fungi</taxon>
        <taxon>Dikarya</taxon>
        <taxon>Ascomycota</taxon>
        <taxon>Pezizomycotina</taxon>
        <taxon>Sordariomycetes</taxon>
        <taxon>Hypocreomycetidae</taxon>
        <taxon>Hypocreales</taxon>
        <taxon>Cordycipitaceae</taxon>
        <taxon>Cordyceps</taxon>
    </lineage>
</organism>
<feature type="compositionally biased region" description="Polar residues" evidence="1">
    <location>
        <begin position="104"/>
        <end position="113"/>
    </location>
</feature>
<keyword evidence="3" id="KW-1185">Reference proteome</keyword>
<feature type="region of interest" description="Disordered" evidence="1">
    <location>
        <begin position="1"/>
        <end position="51"/>
    </location>
</feature>
<feature type="compositionally biased region" description="Low complexity" evidence="1">
    <location>
        <begin position="83"/>
        <end position="97"/>
    </location>
</feature>
<gene>
    <name evidence="2" type="ORF">IF1G_01394</name>
</gene>
<evidence type="ECO:0000313" key="3">
    <source>
        <dbReference type="Proteomes" id="UP000315783"/>
    </source>
</evidence>
<protein>
    <submittedName>
        <fullName evidence="2">Uncharacterized protein</fullName>
    </submittedName>
</protein>
<feature type="compositionally biased region" description="Pro residues" evidence="1">
    <location>
        <begin position="247"/>
        <end position="259"/>
    </location>
</feature>
<feature type="region of interest" description="Disordered" evidence="1">
    <location>
        <begin position="234"/>
        <end position="274"/>
    </location>
</feature>
<name>A0A545VC52_9HYPO</name>
<feature type="compositionally biased region" description="Basic and acidic residues" evidence="1">
    <location>
        <begin position="8"/>
        <end position="17"/>
    </location>
</feature>
<dbReference type="Proteomes" id="UP000315783">
    <property type="component" value="Unassembled WGS sequence"/>
</dbReference>
<dbReference type="AlphaFoldDB" id="A0A545VC52"/>
<reference evidence="2 3" key="1">
    <citation type="journal article" date="2019" name="Appl. Microbiol. Biotechnol.">
        <title>Genome sequence of Isaria javanica and comparative genome analysis insights into family S53 peptidase evolution in fungal entomopathogens.</title>
        <authorList>
            <person name="Lin R."/>
            <person name="Zhang X."/>
            <person name="Xin B."/>
            <person name="Zou M."/>
            <person name="Gao Y."/>
            <person name="Qin F."/>
            <person name="Hu Q."/>
            <person name="Xie B."/>
            <person name="Cheng X."/>
        </authorList>
    </citation>
    <scope>NUCLEOTIDE SEQUENCE [LARGE SCALE GENOMIC DNA]</scope>
    <source>
        <strain evidence="2 3">IJ1G</strain>
    </source>
</reference>
<evidence type="ECO:0000313" key="2">
    <source>
        <dbReference type="EMBL" id="TQV99179.1"/>
    </source>
</evidence>
<accession>A0A545VC52</accession>
<dbReference type="EMBL" id="SPUK01000002">
    <property type="protein sequence ID" value="TQV99179.1"/>
    <property type="molecule type" value="Genomic_DNA"/>
</dbReference>
<feature type="compositionally biased region" description="Polar residues" evidence="1">
    <location>
        <begin position="264"/>
        <end position="274"/>
    </location>
</feature>
<feature type="region of interest" description="Disordered" evidence="1">
    <location>
        <begin position="66"/>
        <end position="122"/>
    </location>
</feature>
<proteinExistence type="predicted"/>
<evidence type="ECO:0000256" key="1">
    <source>
        <dbReference type="SAM" id="MobiDB-lite"/>
    </source>
</evidence>